<dbReference type="AlphaFoldDB" id="A0A318H6P4"/>
<evidence type="ECO:0000256" key="2">
    <source>
        <dbReference type="ARBA" id="ARBA00022481"/>
    </source>
</evidence>
<dbReference type="EMBL" id="QJJS01000005">
    <property type="protein sequence ID" value="PXW97110.1"/>
    <property type="molecule type" value="Genomic_DNA"/>
</dbReference>
<reference evidence="7 8" key="1">
    <citation type="submission" date="2018-05" db="EMBL/GenBank/DDBJ databases">
        <title>Genomic Encyclopedia of Type Strains, Phase IV (KMG-IV): sequencing the most valuable type-strain genomes for metagenomic binning, comparative biology and taxonomic classification.</title>
        <authorList>
            <person name="Goeker M."/>
        </authorList>
    </citation>
    <scope>NUCLEOTIDE SEQUENCE [LARGE SCALE GENOMIC DNA]</scope>
    <source>
        <strain evidence="7 8">DSM 566</strain>
    </source>
</reference>
<dbReference type="InterPro" id="IPR012902">
    <property type="entry name" value="N_methyl_site"/>
</dbReference>
<dbReference type="GO" id="GO:0015628">
    <property type="term" value="P:protein secretion by the type II secretion system"/>
    <property type="evidence" value="ECO:0007669"/>
    <property type="project" value="InterPro"/>
</dbReference>
<dbReference type="RefSeq" id="WP_245909444.1">
    <property type="nucleotide sequence ID" value="NZ_QJJS01000005.1"/>
</dbReference>
<comment type="subcellular location">
    <subcellularLocation>
        <location evidence="1">Membrane</location>
        <topology evidence="1">Single-pass membrane protein</topology>
    </subcellularLocation>
</comment>
<dbReference type="PRINTS" id="PR00885">
    <property type="entry name" value="BCTERIALGSPH"/>
</dbReference>
<dbReference type="Proteomes" id="UP000247811">
    <property type="component" value="Unassembled WGS sequence"/>
</dbReference>
<name>A0A318H6P4_9BURK</name>
<accession>A0A318H6P4</accession>
<gene>
    <name evidence="7" type="ORF">C7444_105210</name>
</gene>
<organism evidence="7 8">
    <name type="scientific">Sphaerotilus hippei</name>
    <dbReference type="NCBI Taxonomy" id="744406"/>
    <lineage>
        <taxon>Bacteria</taxon>
        <taxon>Pseudomonadati</taxon>
        <taxon>Pseudomonadota</taxon>
        <taxon>Betaproteobacteria</taxon>
        <taxon>Burkholderiales</taxon>
        <taxon>Sphaerotilaceae</taxon>
        <taxon>Sphaerotilus</taxon>
    </lineage>
</organism>
<dbReference type="Pfam" id="PF07963">
    <property type="entry name" value="N_methyl"/>
    <property type="match status" value="1"/>
</dbReference>
<dbReference type="NCBIfam" id="TIGR02532">
    <property type="entry name" value="IV_pilin_GFxxxE"/>
    <property type="match status" value="1"/>
</dbReference>
<feature type="transmembrane region" description="Helical" evidence="6">
    <location>
        <begin position="20"/>
        <end position="40"/>
    </location>
</feature>
<evidence type="ECO:0000256" key="4">
    <source>
        <dbReference type="ARBA" id="ARBA00022989"/>
    </source>
</evidence>
<evidence type="ECO:0000256" key="1">
    <source>
        <dbReference type="ARBA" id="ARBA00004167"/>
    </source>
</evidence>
<dbReference type="GO" id="GO:0015627">
    <property type="term" value="C:type II protein secretion system complex"/>
    <property type="evidence" value="ECO:0007669"/>
    <property type="project" value="InterPro"/>
</dbReference>
<proteinExistence type="predicted"/>
<keyword evidence="8" id="KW-1185">Reference proteome</keyword>
<dbReference type="InterPro" id="IPR045584">
    <property type="entry name" value="Pilin-like"/>
</dbReference>
<dbReference type="InterPro" id="IPR002416">
    <property type="entry name" value="T2SS_protein-GspH"/>
</dbReference>
<keyword evidence="3 6" id="KW-0812">Transmembrane</keyword>
<comment type="caution">
    <text evidence="7">The sequence shown here is derived from an EMBL/GenBank/DDBJ whole genome shotgun (WGS) entry which is preliminary data.</text>
</comment>
<keyword evidence="5 6" id="KW-0472">Membrane</keyword>
<dbReference type="SUPFAM" id="SSF54523">
    <property type="entry name" value="Pili subunits"/>
    <property type="match status" value="1"/>
</dbReference>
<keyword evidence="4 6" id="KW-1133">Transmembrane helix</keyword>
<evidence type="ECO:0000256" key="6">
    <source>
        <dbReference type="SAM" id="Phobius"/>
    </source>
</evidence>
<sequence length="161" mass="17463">MRTRGRVPTLPGPSRGFSLLELMVVVAIIALASALVTLAVPDPAHARLAREGERLALLLEAGRAQSRALGIEVRWVPGPSAQGDAQQDFRFEGLPPRHALPDRWLDADSHALIQVRLPERQAMVRLGPDPILSGQRIELLMGDRHLVLATDGLGPFAVVNE</sequence>
<protein>
    <submittedName>
        <fullName evidence="7">General secretion pathway protein H</fullName>
    </submittedName>
</protein>
<evidence type="ECO:0000256" key="5">
    <source>
        <dbReference type="ARBA" id="ARBA00023136"/>
    </source>
</evidence>
<dbReference type="GO" id="GO:0016020">
    <property type="term" value="C:membrane"/>
    <property type="evidence" value="ECO:0007669"/>
    <property type="project" value="UniProtKB-SubCell"/>
</dbReference>
<evidence type="ECO:0000313" key="8">
    <source>
        <dbReference type="Proteomes" id="UP000247811"/>
    </source>
</evidence>
<evidence type="ECO:0000256" key="3">
    <source>
        <dbReference type="ARBA" id="ARBA00022692"/>
    </source>
</evidence>
<dbReference type="PROSITE" id="PS00409">
    <property type="entry name" value="PROKAR_NTER_METHYL"/>
    <property type="match status" value="1"/>
</dbReference>
<keyword evidence="2" id="KW-0488">Methylation</keyword>
<evidence type="ECO:0000313" key="7">
    <source>
        <dbReference type="EMBL" id="PXW97110.1"/>
    </source>
</evidence>